<evidence type="ECO:0000313" key="1">
    <source>
        <dbReference type="EMBL" id="KAJ3804280.1"/>
    </source>
</evidence>
<dbReference type="Proteomes" id="UP001163835">
    <property type="component" value="Unassembled WGS sequence"/>
</dbReference>
<organism evidence="1 2">
    <name type="scientific">Lentinula aff. lateritia</name>
    <dbReference type="NCBI Taxonomy" id="2804960"/>
    <lineage>
        <taxon>Eukaryota</taxon>
        <taxon>Fungi</taxon>
        <taxon>Dikarya</taxon>
        <taxon>Basidiomycota</taxon>
        <taxon>Agaricomycotina</taxon>
        <taxon>Agaricomycetes</taxon>
        <taxon>Agaricomycetidae</taxon>
        <taxon>Agaricales</taxon>
        <taxon>Marasmiineae</taxon>
        <taxon>Omphalotaceae</taxon>
        <taxon>Lentinula</taxon>
    </lineage>
</organism>
<accession>A0ACC1THP3</accession>
<evidence type="ECO:0000313" key="2">
    <source>
        <dbReference type="Proteomes" id="UP001163835"/>
    </source>
</evidence>
<protein>
    <submittedName>
        <fullName evidence="1">Uncharacterized protein</fullName>
    </submittedName>
</protein>
<dbReference type="EMBL" id="MU796124">
    <property type="protein sequence ID" value="KAJ3804280.1"/>
    <property type="molecule type" value="Genomic_DNA"/>
</dbReference>
<comment type="caution">
    <text evidence="1">The sequence shown here is derived from an EMBL/GenBank/DDBJ whole genome shotgun (WGS) entry which is preliminary data.</text>
</comment>
<gene>
    <name evidence="1" type="ORF">F5876DRAFT_70769</name>
</gene>
<reference evidence="1" key="1">
    <citation type="submission" date="2022-09" db="EMBL/GenBank/DDBJ databases">
        <title>A Global Phylogenomic Analysis of the Shiitake Genus Lentinula.</title>
        <authorList>
            <consortium name="DOE Joint Genome Institute"/>
            <person name="Sierra-Patev S."/>
            <person name="Min B."/>
            <person name="Naranjo-Ortiz M."/>
            <person name="Looney B."/>
            <person name="Konkel Z."/>
            <person name="Slot J.C."/>
            <person name="Sakamoto Y."/>
            <person name="Steenwyk J.L."/>
            <person name="Rokas A."/>
            <person name="Carro J."/>
            <person name="Camarero S."/>
            <person name="Ferreira P."/>
            <person name="Molpeceres G."/>
            <person name="Ruiz-Duenas F.J."/>
            <person name="Serrano A."/>
            <person name="Henrissat B."/>
            <person name="Drula E."/>
            <person name="Hughes K.W."/>
            <person name="Mata J.L."/>
            <person name="Ishikawa N.K."/>
            <person name="Vargas-Isla R."/>
            <person name="Ushijima S."/>
            <person name="Smith C.A."/>
            <person name="Ahrendt S."/>
            <person name="Andreopoulos W."/>
            <person name="He G."/>
            <person name="Labutti K."/>
            <person name="Lipzen A."/>
            <person name="Ng V."/>
            <person name="Riley R."/>
            <person name="Sandor L."/>
            <person name="Barry K."/>
            <person name="Martinez A.T."/>
            <person name="Xiao Y."/>
            <person name="Gibbons J.G."/>
            <person name="Terashima K."/>
            <person name="Grigoriev I.V."/>
            <person name="Hibbett D.S."/>
        </authorList>
    </citation>
    <scope>NUCLEOTIDE SEQUENCE</scope>
    <source>
        <strain evidence="1">TMI1499</strain>
    </source>
</reference>
<sequence length="532" mass="59304">MTSASGSLSAQVISGRTASCTSFDHAISTDICLSTLLASVHSRDELTSEDKELNNSSADDLPSTFSAQSQPVSPEQEHHLPPDASSSFTSAQPSVEASPNYHLHSVPCPPFPRRSPRETKHVSDRLLKSPSTPSPFDNSRCETKRVSRGLPQTPSAPCSTNKNQCQQKRKRNHAVDIEPLAPSQAPSSLSPPPASSSEKKLEALDRRPFLEDDAEFKQRYNNKRRRIQRQEQAALKGVTRGHKLAFKKYVLPAKSQETAPHSEELPFASGGYLAIDNTFHGAQVRRGSERMKAEGFRLVTSEDGMSIPLTDGENHIMACVFYGGNSKSYRDSAQIMTDAILDTGKRTQWKGISFGKGQPEPMRLSDECQPLMEELLQMPCFRQVAGHQSAALATWLPKSYLEHQRINRELEEKLPHLRRNFDNSVYQSMTVNFGPATWTHIHTDSMNDVRIPCAITSGGKYNYKLGGHLILWDLKYTAGGIRRWLDYGGRTEEAFQAQDPKGFSIAWAKRCEGWKESLQFFGTLEDLKLNAL</sequence>
<name>A0ACC1THP3_9AGAR</name>
<keyword evidence="2" id="KW-1185">Reference proteome</keyword>
<proteinExistence type="predicted"/>